<keyword evidence="1" id="KW-1133">Transmembrane helix</keyword>
<dbReference type="EMBL" id="JAGVSJ010000022">
    <property type="protein sequence ID" value="MBX8632345.1"/>
    <property type="molecule type" value="Genomic_DNA"/>
</dbReference>
<evidence type="ECO:0000313" key="3">
    <source>
        <dbReference type="EMBL" id="MBX8644435.1"/>
    </source>
</evidence>
<reference evidence="2" key="1">
    <citation type="submission" date="2021-04" db="EMBL/GenBank/DDBJ databases">
        <title>Genomic insights into ecological role and evolution of a novel Thermoplasmata order Candidatus Sysuiplasmatales.</title>
        <authorList>
            <person name="Yuan Y."/>
        </authorList>
    </citation>
    <scope>NUCLEOTIDE SEQUENCE</scope>
    <source>
        <strain evidence="3">TUT19-bin139</strain>
        <strain evidence="2">YP2-bin.285</strain>
    </source>
</reference>
<feature type="transmembrane region" description="Helical" evidence="1">
    <location>
        <begin position="54"/>
        <end position="77"/>
    </location>
</feature>
<accession>A0A8J7YP80</accession>
<dbReference type="Proteomes" id="UP000716004">
    <property type="component" value="Unassembled WGS sequence"/>
</dbReference>
<gene>
    <name evidence="2" type="ORF">J9259_07515</name>
    <name evidence="3" type="ORF">KIY12_06925</name>
</gene>
<evidence type="ECO:0000256" key="1">
    <source>
        <dbReference type="SAM" id="Phobius"/>
    </source>
</evidence>
<evidence type="ECO:0000313" key="2">
    <source>
        <dbReference type="EMBL" id="MBX8632345.1"/>
    </source>
</evidence>
<dbReference type="EMBL" id="JAHEAC010000061">
    <property type="protein sequence ID" value="MBX8644435.1"/>
    <property type="molecule type" value="Genomic_DNA"/>
</dbReference>
<dbReference type="Proteomes" id="UP000750197">
    <property type="component" value="Unassembled WGS sequence"/>
</dbReference>
<proteinExistence type="predicted"/>
<dbReference type="AlphaFoldDB" id="A0A8J7YP80"/>
<feature type="transmembrane region" description="Helical" evidence="1">
    <location>
        <begin position="13"/>
        <end position="33"/>
    </location>
</feature>
<keyword evidence="1" id="KW-0812">Transmembrane</keyword>
<protein>
    <submittedName>
        <fullName evidence="2">Uncharacterized protein</fullName>
    </submittedName>
</protein>
<organism evidence="2 4">
    <name type="scientific">Candidatus Sysuiplasma superficiale</name>
    <dbReference type="NCBI Taxonomy" id="2823368"/>
    <lineage>
        <taxon>Archaea</taxon>
        <taxon>Methanobacteriati</taxon>
        <taxon>Thermoplasmatota</taxon>
        <taxon>Thermoplasmata</taxon>
        <taxon>Candidatus Sysuiplasmatales</taxon>
        <taxon>Candidatus Sysuiplasmataceae</taxon>
        <taxon>Candidatus Sysuiplasma</taxon>
    </lineage>
</organism>
<name>A0A8J7YP80_9ARCH</name>
<evidence type="ECO:0000313" key="4">
    <source>
        <dbReference type="Proteomes" id="UP000716004"/>
    </source>
</evidence>
<sequence length="87" mass="9411">MANLSFLIFFEKLLEFLAGAISTIIAIGIRDLFASMGISISTIFQNYTNALDSYGILSLLVFLISILVGGLVAYLMLAAGRMAEDLE</sequence>
<keyword evidence="1" id="KW-0472">Membrane</keyword>
<comment type="caution">
    <text evidence="2">The sequence shown here is derived from an EMBL/GenBank/DDBJ whole genome shotgun (WGS) entry which is preliminary data.</text>
</comment>